<feature type="domain" description="PDZ" evidence="1">
    <location>
        <begin position="190"/>
        <end position="246"/>
    </location>
</feature>
<evidence type="ECO:0000313" key="3">
    <source>
        <dbReference type="EMBL" id="CAK9055659.1"/>
    </source>
</evidence>
<name>A0ABP0MWC6_9DINO</name>
<feature type="domain" description="PDZ" evidence="1">
    <location>
        <begin position="312"/>
        <end position="390"/>
    </location>
</feature>
<evidence type="ECO:0000313" key="4">
    <source>
        <dbReference type="Proteomes" id="UP001642484"/>
    </source>
</evidence>
<evidence type="ECO:0000259" key="1">
    <source>
        <dbReference type="PROSITE" id="PS50106"/>
    </source>
</evidence>
<reference evidence="2 4" key="1">
    <citation type="submission" date="2024-02" db="EMBL/GenBank/DDBJ databases">
        <authorList>
            <person name="Chen Y."/>
            <person name="Shah S."/>
            <person name="Dougan E. K."/>
            <person name="Thang M."/>
            <person name="Chan C."/>
        </authorList>
    </citation>
    <scope>NUCLEOTIDE SEQUENCE [LARGE SCALE GENOMIC DNA]</scope>
</reference>
<keyword evidence="4" id="KW-1185">Reference proteome</keyword>
<feature type="domain" description="PDZ" evidence="1">
    <location>
        <begin position="6"/>
        <end position="66"/>
    </location>
</feature>
<dbReference type="Proteomes" id="UP001642484">
    <property type="component" value="Unassembled WGS sequence"/>
</dbReference>
<evidence type="ECO:0000313" key="2">
    <source>
        <dbReference type="EMBL" id="CAK9055493.1"/>
    </source>
</evidence>
<organism evidence="2 4">
    <name type="scientific">Durusdinium trenchii</name>
    <dbReference type="NCBI Taxonomy" id="1381693"/>
    <lineage>
        <taxon>Eukaryota</taxon>
        <taxon>Sar</taxon>
        <taxon>Alveolata</taxon>
        <taxon>Dinophyceae</taxon>
        <taxon>Suessiales</taxon>
        <taxon>Symbiodiniaceae</taxon>
        <taxon>Durusdinium</taxon>
    </lineage>
</organism>
<dbReference type="InterPro" id="IPR001478">
    <property type="entry name" value="PDZ"/>
</dbReference>
<proteinExistence type="predicted"/>
<sequence length="799" mass="87223">MKKTCVVKLDKSGNSDLGMHIDALTLAVCLVEHGLVADWNAVNPGCAIEPGDRLVSVNGLCHPELVLEQLFGEPSLRIVVEKRGGFTGALVPHCKFSVELRRTALEGFGMDVSPDTMEVLNLQDDGKVALWNQCHPFRAIVIGDRIVEVNGAHTAKHDVFVSELNLELVVVRGSSIAMFGTFGVTLTVAGRLGFGVSPTMEVDKLEQAGAAQQWNVSNPINKLRLGDKLIQVNSKINRTKMLSELKGGRVLKLIVARSERRVDRNSCALFTWKECQREWPKDADQRWSAMALMSGASTQATSSMLAASHKFAVELTRTQGEQWGFEVSEDMQIKCVNDASVLAIWNWWHASRAVLPGDQLVELNGLSQSKAILDMLKGSSAIKMVLTRHGAIASTFGVKLAKTMGTKLGVKLSEDLEVLRIDAFGAVASWNVSNPLLSIHLGDRILQAAKLVSPDKIFASLQSEGELDLLVGRVERRLDASTGGICTYKECQAAYPDADLRWANMQRVPDTPEGFPATQYAADTDCHFLAYGAPKGESRDFLASESFYRTLADSRVPQHSPGRSLARLATPAALPETVATRSSFCCPCCNRLFHVFLNDGVYQAVAATGALAGIQLKPQQDWLLKAHDQVFTATLEAASLAAEIDQQSLKIKSIQEKGSITSWNLQNPRSAILVDDLIIEANGSRNQLFERICDATEIIQLVLARSFSSETYGVKLEKPRGKLGCQLSPELQVLHLKEGLLSEWNVSHPDSQVCCGDQIVQVNMSAQLPAMEAELSKLGSKDDIMIIMRRARQGTVAVA</sequence>
<comment type="caution">
    <text evidence="2">The sequence shown here is derived from an EMBL/GenBank/DDBJ whole genome shotgun (WGS) entry which is preliminary data.</text>
</comment>
<dbReference type="EMBL" id="CAXAMN010020113">
    <property type="protein sequence ID" value="CAK9055659.1"/>
    <property type="molecule type" value="Genomic_DNA"/>
</dbReference>
<protein>
    <recommendedName>
        <fullName evidence="1">PDZ domain-containing protein</fullName>
    </recommendedName>
</protein>
<dbReference type="PROSITE" id="PS50106">
    <property type="entry name" value="PDZ"/>
    <property type="match status" value="3"/>
</dbReference>
<gene>
    <name evidence="2" type="ORF">CCMP2556_LOCUS27597</name>
    <name evidence="3" type="ORF">CCMP2556_LOCUS27659</name>
</gene>
<dbReference type="EMBL" id="CAXAMN010020002">
    <property type="protein sequence ID" value="CAK9055493.1"/>
    <property type="molecule type" value="Genomic_DNA"/>
</dbReference>
<accession>A0ABP0MWC6</accession>